<evidence type="ECO:0000313" key="15">
    <source>
        <dbReference type="Proteomes" id="UP001165439"/>
    </source>
</evidence>
<keyword evidence="3 10" id="KW-0813">Transport</keyword>
<dbReference type="Gene3D" id="2.60.40.2610">
    <property type="entry name" value="Outer membrane usher protein FimD, plug domain"/>
    <property type="match status" value="1"/>
</dbReference>
<evidence type="ECO:0000256" key="6">
    <source>
        <dbReference type="ARBA" id="ARBA00022692"/>
    </source>
</evidence>
<accession>A0AAW7HP68</accession>
<comment type="subcellular location">
    <subcellularLocation>
        <location evidence="1 10">Cell outer membrane</location>
        <topology evidence="1 10">Multi-pass membrane protein</topology>
    </subcellularLocation>
</comment>
<evidence type="ECO:0000256" key="2">
    <source>
        <dbReference type="ARBA" id="ARBA00008064"/>
    </source>
</evidence>
<organism evidence="14 15">
    <name type="scientific">Pseudomonas alloputida</name>
    <dbReference type="NCBI Taxonomy" id="1940621"/>
    <lineage>
        <taxon>Bacteria</taxon>
        <taxon>Pseudomonadati</taxon>
        <taxon>Pseudomonadota</taxon>
        <taxon>Gammaproteobacteria</taxon>
        <taxon>Pseudomonadales</taxon>
        <taxon>Pseudomonadaceae</taxon>
        <taxon>Pseudomonas</taxon>
    </lineage>
</organism>
<dbReference type="InterPro" id="IPR000015">
    <property type="entry name" value="Fimb_usher"/>
</dbReference>
<evidence type="ECO:0000256" key="8">
    <source>
        <dbReference type="ARBA" id="ARBA00023136"/>
    </source>
</evidence>
<dbReference type="InterPro" id="IPR025885">
    <property type="entry name" value="PapC_N"/>
</dbReference>
<dbReference type="SUPFAM" id="SSF141729">
    <property type="entry name" value="FimD N-terminal domain-like"/>
    <property type="match status" value="1"/>
</dbReference>
<evidence type="ECO:0000256" key="3">
    <source>
        <dbReference type="ARBA" id="ARBA00022448"/>
    </source>
</evidence>
<gene>
    <name evidence="14" type="ORF">LU674_009750</name>
</gene>
<dbReference type="Pfam" id="PF13953">
    <property type="entry name" value="PapC_C"/>
    <property type="match status" value="1"/>
</dbReference>
<sequence length="831" mass="91237">MVLPPLRWRTMRRQRSALLCLLGSSTLLSAPYSQADSGFQSGFLRQVPGQPQAASAWSLSMLTSDQGLAPGRYRVEVQVNLEPAGQHELDFQPGPDGELQPCLPARLLGEWGMRLDALANPEDQASACLDLLTVVPGAQIVFTPTELHLAISIPQISMRRNTANQVDPSRWDSGINAAFINYQASTLNGRNRSSGRYTSNDLYLNSGINLGEWRLRSTQSWRQGSQGKTEWTRAQTYAQRDIPGTLANLTIGETFTDREVFRSVPISGVRVASDMGMLADNQRGYAPIIRGVAQSRAKVEIWQHGYPIYSTYVSAGPYAIDDLSTAGSGELEVVVTEADGQVRRFIQPYSTMSNLLRPGVWRYSATVGRYNPSSDLETPLLWQGTLAVGSYWDTTVYGGLMASEFYRAGNLGFSKDLGHLGAVAFDVTQASSAIDNAHEREVQGSSYALKYAKAFTTQTNLRFAGYRYSTQGYRDFDEVVRQRSQDTTFSGSRRSRLEASVHQSLGRTSSLTLTLSQQDYWRSNATQRQYQFNFNTQHRGVGYNLFASQSLTDRYGNDRQFGLSVTVPLHFGHRANATFDLQHNANGYSQRATLSGSDSARALSYSTSLSRDEHARKTAALSLGHQAPYASVSAGYTEADNYRSLSLNASGAVLLHADGLEFGRYLGDTAALIEVPGVANVGLQNATGTRTNSRGYALLPYLQPYRTNSVVLETDRLDPDVEIDNGIAQVVPRQGAVVKHRFEARRVSRLVLTLHDTQGQPLPFGAQVLAENGTQLGMVGQAGLVMLTNPSQEQPLQVSWGEQPNAGCQVHLDELDAPVVDGYRQQTLTCI</sequence>
<dbReference type="Gene3D" id="2.60.40.3110">
    <property type="match status" value="1"/>
</dbReference>
<keyword evidence="7 11" id="KW-0732">Signal</keyword>
<evidence type="ECO:0000313" key="14">
    <source>
        <dbReference type="EMBL" id="MDM3952618.1"/>
    </source>
</evidence>
<evidence type="ECO:0000256" key="5">
    <source>
        <dbReference type="ARBA" id="ARBA00022558"/>
    </source>
</evidence>
<evidence type="ECO:0000259" key="13">
    <source>
        <dbReference type="Pfam" id="PF13954"/>
    </source>
</evidence>
<dbReference type="Proteomes" id="UP001165439">
    <property type="component" value="Unassembled WGS sequence"/>
</dbReference>
<evidence type="ECO:0000256" key="10">
    <source>
        <dbReference type="RuleBase" id="RU003884"/>
    </source>
</evidence>
<evidence type="ECO:0000259" key="12">
    <source>
        <dbReference type="Pfam" id="PF13953"/>
    </source>
</evidence>
<protein>
    <submittedName>
        <fullName evidence="14">Fimbria/pilus outer membrane usher protein</fullName>
    </submittedName>
</protein>
<dbReference type="Gene3D" id="2.60.40.2070">
    <property type="match status" value="1"/>
</dbReference>
<feature type="domain" description="PapC N-terminal" evidence="13">
    <location>
        <begin position="39"/>
        <end position="185"/>
    </location>
</feature>
<dbReference type="RefSeq" id="WP_010952916.1">
    <property type="nucleotide sequence ID" value="NZ_CP128540.1"/>
</dbReference>
<dbReference type="InterPro" id="IPR043142">
    <property type="entry name" value="PapC-like_C_sf"/>
</dbReference>
<dbReference type="InterPro" id="IPR018030">
    <property type="entry name" value="Fimbrial_membr_usher_CS"/>
</dbReference>
<dbReference type="GO" id="GO:0015473">
    <property type="term" value="F:fimbrial usher porin activity"/>
    <property type="evidence" value="ECO:0007669"/>
    <property type="project" value="InterPro"/>
</dbReference>
<dbReference type="EMBL" id="JAJSRF020000001">
    <property type="protein sequence ID" value="MDM3952618.1"/>
    <property type="molecule type" value="Genomic_DNA"/>
</dbReference>
<comment type="caution">
    <text evidence="14">The sequence shown here is derived from an EMBL/GenBank/DDBJ whole genome shotgun (WGS) entry which is preliminary data.</text>
</comment>
<dbReference type="Pfam" id="PF00577">
    <property type="entry name" value="Usher"/>
    <property type="match status" value="1"/>
</dbReference>
<dbReference type="PANTHER" id="PTHR30451">
    <property type="entry name" value="OUTER MEMBRANE USHER PROTEIN"/>
    <property type="match status" value="1"/>
</dbReference>
<dbReference type="GO" id="GO:0009279">
    <property type="term" value="C:cell outer membrane"/>
    <property type="evidence" value="ECO:0007669"/>
    <property type="project" value="UniProtKB-SubCell"/>
</dbReference>
<dbReference type="Gene3D" id="3.10.20.410">
    <property type="match status" value="1"/>
</dbReference>
<dbReference type="PANTHER" id="PTHR30451:SF21">
    <property type="entry name" value="FIMBRIAL USHER DOMAIN-CONTAINING PROTEIN YDET-RELATED"/>
    <property type="match status" value="1"/>
</dbReference>
<evidence type="ECO:0000256" key="9">
    <source>
        <dbReference type="ARBA" id="ARBA00023237"/>
    </source>
</evidence>
<evidence type="ECO:0000256" key="11">
    <source>
        <dbReference type="SAM" id="SignalP"/>
    </source>
</evidence>
<feature type="chain" id="PRO_5043734262" evidence="11">
    <location>
        <begin position="36"/>
        <end position="831"/>
    </location>
</feature>
<name>A0AAW7HP68_9PSED</name>
<dbReference type="GO" id="GO:0009297">
    <property type="term" value="P:pilus assembly"/>
    <property type="evidence" value="ECO:0007669"/>
    <property type="project" value="InterPro"/>
</dbReference>
<dbReference type="GeneID" id="83681567"/>
<evidence type="ECO:0000256" key="4">
    <source>
        <dbReference type="ARBA" id="ARBA00022452"/>
    </source>
</evidence>
<dbReference type="InterPro" id="IPR037224">
    <property type="entry name" value="PapC_N_sf"/>
</dbReference>
<proteinExistence type="inferred from homology"/>
<dbReference type="InterPro" id="IPR042186">
    <property type="entry name" value="FimD_plug_dom"/>
</dbReference>
<reference evidence="14" key="1">
    <citation type="submission" date="2023-06" db="EMBL/GenBank/DDBJ databases">
        <title>MBL-encoding genomic islands in Pseudomonas spp. in Poland.</title>
        <authorList>
            <person name="Urbanowicz P."/>
            <person name="Izdebski R."/>
            <person name="Biedrzycka M."/>
            <person name="Gniadkowski M."/>
        </authorList>
    </citation>
    <scope>NUCLEOTIDE SEQUENCE</scope>
    <source>
        <strain evidence="14">NMI5768_13</strain>
    </source>
</reference>
<keyword evidence="9 10" id="KW-0998">Cell outer membrane</keyword>
<keyword evidence="5 10" id="KW-1029">Fimbrium biogenesis</keyword>
<feature type="signal peptide" evidence="11">
    <location>
        <begin position="1"/>
        <end position="35"/>
    </location>
</feature>
<dbReference type="AlphaFoldDB" id="A0AAW7HP68"/>
<keyword evidence="8 10" id="KW-0472">Membrane</keyword>
<dbReference type="Pfam" id="PF13954">
    <property type="entry name" value="PapC_N"/>
    <property type="match status" value="1"/>
</dbReference>
<keyword evidence="4" id="KW-1134">Transmembrane beta strand</keyword>
<comment type="similarity">
    <text evidence="2 10">Belongs to the fimbrial export usher family.</text>
</comment>
<evidence type="ECO:0000256" key="1">
    <source>
        <dbReference type="ARBA" id="ARBA00004571"/>
    </source>
</evidence>
<dbReference type="InterPro" id="IPR025949">
    <property type="entry name" value="PapC-like_C"/>
</dbReference>
<keyword evidence="6 10" id="KW-0812">Transmembrane</keyword>
<evidence type="ECO:0000256" key="7">
    <source>
        <dbReference type="ARBA" id="ARBA00022729"/>
    </source>
</evidence>
<dbReference type="PROSITE" id="PS01151">
    <property type="entry name" value="FIMBRIAL_USHER"/>
    <property type="match status" value="1"/>
</dbReference>
<feature type="domain" description="PapC-like C-terminal" evidence="12">
    <location>
        <begin position="752"/>
        <end position="813"/>
    </location>
</feature>